<dbReference type="InterPro" id="IPR015421">
    <property type="entry name" value="PyrdxlP-dep_Trfase_major"/>
</dbReference>
<evidence type="ECO:0000256" key="5">
    <source>
        <dbReference type="ARBA" id="ARBA00022898"/>
    </source>
</evidence>
<dbReference type="AlphaFoldDB" id="A0A0P1I1Q5"/>
<gene>
    <name evidence="11" type="ORF">RUE5091_00317</name>
</gene>
<dbReference type="Gene3D" id="3.90.1150.10">
    <property type="entry name" value="Aspartate Aminotransferase, domain 1"/>
    <property type="match status" value="1"/>
</dbReference>
<protein>
    <submittedName>
        <fullName evidence="11">Soluble hydrogenase 42 kDa subunit</fullName>
        <ecNumber evidence="11">1.12.-.-</ecNumber>
    </submittedName>
</protein>
<feature type="binding site" evidence="6">
    <location>
        <position position="341"/>
    </location>
    <ligand>
        <name>substrate</name>
    </ligand>
</feature>
<dbReference type="InterPro" id="IPR020578">
    <property type="entry name" value="Aminotrans_V_PyrdxlP_BS"/>
</dbReference>
<dbReference type="Proteomes" id="UP000051260">
    <property type="component" value="Unassembled WGS sequence"/>
</dbReference>
<dbReference type="GO" id="GO:0004760">
    <property type="term" value="F:L-serine-pyruvate transaminase activity"/>
    <property type="evidence" value="ECO:0007669"/>
    <property type="project" value="TreeGrafter"/>
</dbReference>
<dbReference type="RefSeq" id="WP_058280103.1">
    <property type="nucleotide sequence ID" value="NZ_CYUD01000001.1"/>
</dbReference>
<dbReference type="Gene3D" id="3.40.640.10">
    <property type="entry name" value="Type I PLP-dependent aspartate aminotransferase-like (Major domain)"/>
    <property type="match status" value="1"/>
</dbReference>
<dbReference type="SUPFAM" id="SSF53383">
    <property type="entry name" value="PLP-dependent transferases"/>
    <property type="match status" value="1"/>
</dbReference>
<comment type="similarity">
    <text evidence="2 8">Belongs to the class-V pyridoxal-phosphate-dependent aminotransferase family.</text>
</comment>
<dbReference type="STRING" id="1715692.RUE5091_00317"/>
<evidence type="ECO:0000256" key="7">
    <source>
        <dbReference type="PIRSR" id="PIRSR000524-50"/>
    </source>
</evidence>
<dbReference type="InterPro" id="IPR024169">
    <property type="entry name" value="SP_NH2Trfase/AEP_transaminase"/>
</dbReference>
<evidence type="ECO:0000256" key="1">
    <source>
        <dbReference type="ARBA" id="ARBA00001933"/>
    </source>
</evidence>
<evidence type="ECO:0000313" key="11">
    <source>
        <dbReference type="EMBL" id="CUJ85245.1"/>
    </source>
</evidence>
<dbReference type="NCBIfam" id="NF045640">
    <property type="entry name" value="AspGlyoxATaseBhcA"/>
    <property type="match status" value="1"/>
</dbReference>
<dbReference type="PROSITE" id="PS00595">
    <property type="entry name" value="AA_TRANSFER_CLASS_5"/>
    <property type="match status" value="1"/>
</dbReference>
<evidence type="ECO:0000256" key="9">
    <source>
        <dbReference type="RuleBase" id="RU004504"/>
    </source>
</evidence>
<reference evidence="12" key="1">
    <citation type="submission" date="2015-09" db="EMBL/GenBank/DDBJ databases">
        <authorList>
            <person name="Rodrigo-Torres L."/>
            <person name="Arahal D.R."/>
        </authorList>
    </citation>
    <scope>NUCLEOTIDE SEQUENCE [LARGE SCALE GENOMIC DNA]</scope>
    <source>
        <strain evidence="12">CECT 5091</strain>
    </source>
</reference>
<evidence type="ECO:0000256" key="3">
    <source>
        <dbReference type="ARBA" id="ARBA00022576"/>
    </source>
</evidence>
<dbReference type="InterPro" id="IPR000192">
    <property type="entry name" value="Aminotrans_V_dom"/>
</dbReference>
<feature type="modified residue" description="N6-(pyridoxal phosphate)lysine" evidence="7">
    <location>
        <position position="196"/>
    </location>
</feature>
<dbReference type="InterPro" id="IPR015424">
    <property type="entry name" value="PyrdxlP-dep_Trfase"/>
</dbReference>
<dbReference type="PANTHER" id="PTHR21152">
    <property type="entry name" value="AMINOTRANSFERASE CLASS V"/>
    <property type="match status" value="1"/>
</dbReference>
<feature type="domain" description="Aminotransferase class V" evidence="10">
    <location>
        <begin position="27"/>
        <end position="282"/>
    </location>
</feature>
<comment type="cofactor">
    <cofactor evidence="1 7 9">
        <name>pyridoxal 5'-phosphate</name>
        <dbReference type="ChEBI" id="CHEBI:597326"/>
    </cofactor>
</comment>
<evidence type="ECO:0000259" key="10">
    <source>
        <dbReference type="Pfam" id="PF00266"/>
    </source>
</evidence>
<dbReference type="PANTHER" id="PTHR21152:SF24">
    <property type="entry name" value="ALANINE--GLYOXYLATE AMINOTRANSFERASE 1"/>
    <property type="match status" value="1"/>
</dbReference>
<keyword evidence="12" id="KW-1185">Reference proteome</keyword>
<dbReference type="FunFam" id="3.40.640.10:FF:000054">
    <property type="entry name" value="Serine--glyoxylate aminotransferase"/>
    <property type="match status" value="1"/>
</dbReference>
<dbReference type="InterPro" id="IPR015422">
    <property type="entry name" value="PyrdxlP-dep_Trfase_small"/>
</dbReference>
<organism evidence="11 12">
    <name type="scientific">Ruegeria denitrificans</name>
    <dbReference type="NCBI Taxonomy" id="1715692"/>
    <lineage>
        <taxon>Bacteria</taxon>
        <taxon>Pseudomonadati</taxon>
        <taxon>Pseudomonadota</taxon>
        <taxon>Alphaproteobacteria</taxon>
        <taxon>Rhodobacterales</taxon>
        <taxon>Roseobacteraceae</taxon>
        <taxon>Ruegeria</taxon>
    </lineage>
</organism>
<keyword evidence="11" id="KW-0560">Oxidoreductase</keyword>
<dbReference type="OrthoDB" id="389074at2"/>
<sequence>MSNQNPVFIPGPTNIPDRLRLAMQVQTQDHRAPDFVETFSPVLEDTKKVFGTKEGKIITFPASGTGGWEASVTNTLSPGDSVLVARYGMFSHRWIDLCQRHGLDVRIIECPWGSGAPADKFAEALAADKEHKIRAVLVTHNETATGVRSDIGAVRGAMDASDHPAMLFVDCVSSLASMPFEFDGWGVDIAVSGSQKGFMLATGMAILCVSPKALAAMETAQLPRTFFDFRDMMNANASGGFPYTPPLQLIYGMRESLKMLFEEGLNNVYARHFRLAEGVRKATAAWGLELVAQSPELYSDTVSAIYVPDGFDSNALTDHAFNAYGVSFGIGLGEMNGKAFRIGHLGSLTDVMVLSGLATIEMAMADLDYPIKLGSGVAAAQEYFRTSSATPMQSAA</sequence>
<dbReference type="GO" id="GO:0016491">
    <property type="term" value="F:oxidoreductase activity"/>
    <property type="evidence" value="ECO:0007669"/>
    <property type="project" value="UniProtKB-KW"/>
</dbReference>
<name>A0A0P1I1Q5_9RHOB</name>
<evidence type="ECO:0000256" key="8">
    <source>
        <dbReference type="RuleBase" id="RU004075"/>
    </source>
</evidence>
<keyword evidence="3" id="KW-0032">Aminotransferase</keyword>
<evidence type="ECO:0000313" key="12">
    <source>
        <dbReference type="Proteomes" id="UP000051260"/>
    </source>
</evidence>
<dbReference type="EC" id="1.12.-.-" evidence="11"/>
<dbReference type="GO" id="GO:0008453">
    <property type="term" value="F:alanine-glyoxylate transaminase activity"/>
    <property type="evidence" value="ECO:0007669"/>
    <property type="project" value="TreeGrafter"/>
</dbReference>
<evidence type="ECO:0000256" key="4">
    <source>
        <dbReference type="ARBA" id="ARBA00022679"/>
    </source>
</evidence>
<dbReference type="Pfam" id="PF00266">
    <property type="entry name" value="Aminotran_5"/>
    <property type="match status" value="1"/>
</dbReference>
<dbReference type="InterPro" id="IPR054863">
    <property type="entry name" value="AspGlyoxATase"/>
</dbReference>
<dbReference type="EMBL" id="CYUD01000001">
    <property type="protein sequence ID" value="CUJ85245.1"/>
    <property type="molecule type" value="Genomic_DNA"/>
</dbReference>
<evidence type="ECO:0000256" key="6">
    <source>
        <dbReference type="PIRSR" id="PIRSR000524-1"/>
    </source>
</evidence>
<dbReference type="FunFam" id="3.90.1150.10:FF:000031">
    <property type="entry name" value="Serine--glyoxylate aminotransferase"/>
    <property type="match status" value="1"/>
</dbReference>
<dbReference type="GO" id="GO:0019265">
    <property type="term" value="P:glycine biosynthetic process, by transamination of glyoxylate"/>
    <property type="evidence" value="ECO:0007669"/>
    <property type="project" value="TreeGrafter"/>
</dbReference>
<dbReference type="PIRSF" id="PIRSF000524">
    <property type="entry name" value="SPT"/>
    <property type="match status" value="1"/>
</dbReference>
<keyword evidence="4" id="KW-0808">Transferase</keyword>
<accession>A0A0P1I1Q5</accession>
<proteinExistence type="inferred from homology"/>
<evidence type="ECO:0000256" key="2">
    <source>
        <dbReference type="ARBA" id="ARBA00009236"/>
    </source>
</evidence>
<keyword evidence="5 7" id="KW-0663">Pyridoxal phosphate</keyword>